<dbReference type="Pfam" id="PF07409">
    <property type="entry name" value="GP46"/>
    <property type="match status" value="1"/>
</dbReference>
<dbReference type="Proteomes" id="UP000074914">
    <property type="component" value="Chromosome"/>
</dbReference>
<dbReference type="RefSeq" id="WP_062113125.1">
    <property type="nucleotide sequence ID" value="NZ_CP013236.1"/>
</dbReference>
<proteinExistence type="predicted"/>
<gene>
    <name evidence="1" type="ORF">CPter291_1410</name>
</gene>
<keyword evidence="2" id="KW-1185">Reference proteome</keyword>
<evidence type="ECO:0000313" key="1">
    <source>
        <dbReference type="EMBL" id="AMP13684.1"/>
    </source>
</evidence>
<organism evidence="1 2">
    <name type="scientific">Collimonas pratensis</name>
    <dbReference type="NCBI Taxonomy" id="279113"/>
    <lineage>
        <taxon>Bacteria</taxon>
        <taxon>Pseudomonadati</taxon>
        <taxon>Pseudomonadota</taxon>
        <taxon>Betaproteobacteria</taxon>
        <taxon>Burkholderiales</taxon>
        <taxon>Oxalobacteraceae</taxon>
        <taxon>Collimonas</taxon>
    </lineage>
</organism>
<reference evidence="1 2" key="1">
    <citation type="submission" date="2015-11" db="EMBL/GenBank/DDBJ databases">
        <title>Exploring the genomic traits of fungus-feeding bacterial genus Collimonas.</title>
        <authorList>
            <person name="Song C."/>
            <person name="Schmidt R."/>
            <person name="de Jager V."/>
            <person name="Krzyzanowska D."/>
            <person name="Jongedijk E."/>
            <person name="Cankar K."/>
            <person name="Beekwilder J."/>
            <person name="van Veen A."/>
            <person name="de Boer W."/>
            <person name="van Veen J.A."/>
            <person name="Garbeva P."/>
        </authorList>
    </citation>
    <scope>NUCLEOTIDE SEQUENCE [LARGE SCALE GENOMIC DNA]</scope>
    <source>
        <strain evidence="1 2">Ter291</strain>
    </source>
</reference>
<accession>A0ABM5Z4M2</accession>
<dbReference type="EMBL" id="CP013236">
    <property type="protein sequence ID" value="AMP13684.1"/>
    <property type="molecule type" value="Genomic_DNA"/>
</dbReference>
<dbReference type="InterPro" id="IPR010877">
    <property type="entry name" value="Phage_Mu_Gp46"/>
</dbReference>
<protein>
    <submittedName>
        <fullName evidence="1">Phage GP46 family protein</fullName>
    </submittedName>
</protein>
<name>A0ABM5Z4M2_9BURK</name>
<evidence type="ECO:0000313" key="2">
    <source>
        <dbReference type="Proteomes" id="UP000074914"/>
    </source>
</evidence>
<sequence>MADIATKFIDFTQGADLALDGMLLADDDGLLTSVLISLFSDQLARVDDVLPNADQGDDDRRGWWGDELNDDPKDRIGSRLWLNEAAKQLPAVLTSDKEFAEEALQWLVDDGIASSVVVRAFSPRDGIRALSIAIHRALHPVARFQFEQFWRSI</sequence>